<proteinExistence type="predicted"/>
<accession>A0A9Q3JRZ2</accession>
<organism evidence="1 2">
    <name type="scientific">Austropuccinia psidii MF-1</name>
    <dbReference type="NCBI Taxonomy" id="1389203"/>
    <lineage>
        <taxon>Eukaryota</taxon>
        <taxon>Fungi</taxon>
        <taxon>Dikarya</taxon>
        <taxon>Basidiomycota</taxon>
        <taxon>Pucciniomycotina</taxon>
        <taxon>Pucciniomycetes</taxon>
        <taxon>Pucciniales</taxon>
        <taxon>Sphaerophragmiaceae</taxon>
        <taxon>Austropuccinia</taxon>
    </lineage>
</organism>
<dbReference type="AlphaFoldDB" id="A0A9Q3JRZ2"/>
<protein>
    <submittedName>
        <fullName evidence="1">Uncharacterized protein</fullName>
    </submittedName>
</protein>
<reference evidence="1" key="1">
    <citation type="submission" date="2021-03" db="EMBL/GenBank/DDBJ databases">
        <title>Draft genome sequence of rust myrtle Austropuccinia psidii MF-1, a brazilian biotype.</title>
        <authorList>
            <person name="Quecine M.C."/>
            <person name="Pachon D.M.R."/>
            <person name="Bonatelli M.L."/>
            <person name="Correr F.H."/>
            <person name="Franceschini L.M."/>
            <person name="Leite T.F."/>
            <person name="Margarido G.R.A."/>
            <person name="Almeida C.A."/>
            <person name="Ferrarezi J.A."/>
            <person name="Labate C.A."/>
        </authorList>
    </citation>
    <scope>NUCLEOTIDE SEQUENCE</scope>
    <source>
        <strain evidence="1">MF-1</strain>
    </source>
</reference>
<feature type="non-terminal residue" evidence="1">
    <location>
        <position position="1"/>
    </location>
</feature>
<sequence length="60" mass="6493">PASEPDTDPTSTLNDPVPVDHLELTDQQQPGNNIQLRIIGPCHPALINSNVDPSHILPYS</sequence>
<gene>
    <name evidence="1" type="ORF">O181_106387</name>
</gene>
<keyword evidence="2" id="KW-1185">Reference proteome</keyword>
<evidence type="ECO:0000313" key="1">
    <source>
        <dbReference type="EMBL" id="MBW0566672.1"/>
    </source>
</evidence>
<evidence type="ECO:0000313" key="2">
    <source>
        <dbReference type="Proteomes" id="UP000765509"/>
    </source>
</evidence>
<comment type="caution">
    <text evidence="1">The sequence shown here is derived from an EMBL/GenBank/DDBJ whole genome shotgun (WGS) entry which is preliminary data.</text>
</comment>
<dbReference type="Proteomes" id="UP000765509">
    <property type="component" value="Unassembled WGS sequence"/>
</dbReference>
<dbReference type="EMBL" id="AVOT02079497">
    <property type="protein sequence ID" value="MBW0566672.1"/>
    <property type="molecule type" value="Genomic_DNA"/>
</dbReference>
<name>A0A9Q3JRZ2_9BASI</name>